<dbReference type="GO" id="GO:0005730">
    <property type="term" value="C:nucleolus"/>
    <property type="evidence" value="ECO:0007669"/>
    <property type="project" value="UniProtKB-SubCell"/>
</dbReference>
<evidence type="ECO:0000313" key="2">
    <source>
        <dbReference type="EMBL" id="KAG2306636.1"/>
    </source>
</evidence>
<keyword evidence="1" id="KW-0813">Transport</keyword>
<keyword evidence="3" id="KW-1185">Reference proteome</keyword>
<gene>
    <name evidence="2" type="ORF">Bca52824_026384</name>
</gene>
<dbReference type="AlphaFoldDB" id="A0A8X7VAA0"/>
<dbReference type="EMBL" id="JAAMPC010000006">
    <property type="protein sequence ID" value="KAG2306636.1"/>
    <property type="molecule type" value="Genomic_DNA"/>
</dbReference>
<keyword evidence="1" id="KW-0539">Nucleus</keyword>
<protein>
    <recommendedName>
        <fullName evidence="1">Protein SDA1</fullName>
    </recommendedName>
</protein>
<comment type="subcellular location">
    <subcellularLocation>
        <location evidence="1">Nucleus</location>
        <location evidence="1">Nucleolus</location>
    </subcellularLocation>
</comment>
<dbReference type="GO" id="GO:0042273">
    <property type="term" value="P:ribosomal large subunit biogenesis"/>
    <property type="evidence" value="ECO:0007669"/>
    <property type="project" value="UniProtKB-UniRule"/>
</dbReference>
<dbReference type="PANTHER" id="PTHR12730">
    <property type="entry name" value="HSDA/SDA1-RELATED"/>
    <property type="match status" value="1"/>
</dbReference>
<sequence>MFKPNYYTKRRKPSTMSDLWSVAGAQKLSLPFLQGKIKRLPDGCETELQLIYKQFKASVDLFQQQAALSISSVRGIGSDPSVAKDLGNRAMFLAHVTRFYRKKLAEFPAQMTDLLRTSCLRDALRAEEPCPKQTSFHPLLQPSSSSLITAAITNHRMMSDCKVAASNDLHISLGQVLHLYYTNHFAFGTKSIFSWIERISHCVSAQLICSILD</sequence>
<dbReference type="OrthoDB" id="2196187at2759"/>
<name>A0A8X7VAA0_BRACI</name>
<dbReference type="Proteomes" id="UP000886595">
    <property type="component" value="Unassembled WGS sequence"/>
</dbReference>
<organism evidence="2 3">
    <name type="scientific">Brassica carinata</name>
    <name type="common">Ethiopian mustard</name>
    <name type="synonym">Abyssinian cabbage</name>
    <dbReference type="NCBI Taxonomy" id="52824"/>
    <lineage>
        <taxon>Eukaryota</taxon>
        <taxon>Viridiplantae</taxon>
        <taxon>Streptophyta</taxon>
        <taxon>Embryophyta</taxon>
        <taxon>Tracheophyta</taxon>
        <taxon>Spermatophyta</taxon>
        <taxon>Magnoliopsida</taxon>
        <taxon>eudicotyledons</taxon>
        <taxon>Gunneridae</taxon>
        <taxon>Pentapetalae</taxon>
        <taxon>rosids</taxon>
        <taxon>malvids</taxon>
        <taxon>Brassicales</taxon>
        <taxon>Brassicaceae</taxon>
        <taxon>Brassiceae</taxon>
        <taxon>Brassica</taxon>
    </lineage>
</organism>
<reference evidence="2 3" key="1">
    <citation type="submission" date="2020-02" db="EMBL/GenBank/DDBJ databases">
        <authorList>
            <person name="Ma Q."/>
            <person name="Huang Y."/>
            <person name="Song X."/>
            <person name="Pei D."/>
        </authorList>
    </citation>
    <scope>NUCLEOTIDE SEQUENCE [LARGE SCALE GENOMIC DNA]</scope>
    <source>
        <strain evidence="2">Sxm20200214</strain>
        <tissue evidence="2">Leaf</tissue>
    </source>
</reference>
<dbReference type="InterPro" id="IPR027312">
    <property type="entry name" value="Sda1"/>
</dbReference>
<comment type="caution">
    <text evidence="2">The sequence shown here is derived from an EMBL/GenBank/DDBJ whole genome shotgun (WGS) entry which is preliminary data.</text>
</comment>
<dbReference type="GO" id="GO:0015031">
    <property type="term" value="P:protein transport"/>
    <property type="evidence" value="ECO:0007669"/>
    <property type="project" value="UniProtKB-KW"/>
</dbReference>
<proteinExistence type="inferred from homology"/>
<keyword evidence="1" id="KW-0690">Ribosome biogenesis</keyword>
<comment type="function">
    <text evidence="1">Required for 60S pre-ribosomal subunits export to the cytoplasm.</text>
</comment>
<keyword evidence="1" id="KW-0653">Protein transport</keyword>
<dbReference type="GO" id="GO:0000055">
    <property type="term" value="P:ribosomal large subunit export from nucleus"/>
    <property type="evidence" value="ECO:0007669"/>
    <property type="project" value="UniProtKB-UniRule"/>
</dbReference>
<comment type="similarity">
    <text evidence="1">Belongs to the SDA1 family.</text>
</comment>
<evidence type="ECO:0000256" key="1">
    <source>
        <dbReference type="RuleBase" id="RU365057"/>
    </source>
</evidence>
<evidence type="ECO:0000313" key="3">
    <source>
        <dbReference type="Proteomes" id="UP000886595"/>
    </source>
</evidence>
<accession>A0A8X7VAA0</accession>
<dbReference type="PANTHER" id="PTHR12730:SF0">
    <property type="entry name" value="PROTEIN SDA1 HOMOLOG"/>
    <property type="match status" value="1"/>
</dbReference>